<dbReference type="Proteomes" id="UP000630660">
    <property type="component" value="Unassembled WGS sequence"/>
</dbReference>
<evidence type="ECO:0000313" key="7">
    <source>
        <dbReference type="Proteomes" id="UP000630660"/>
    </source>
</evidence>
<feature type="transmembrane region" description="Helical" evidence="5">
    <location>
        <begin position="32"/>
        <end position="49"/>
    </location>
</feature>
<dbReference type="InterPro" id="IPR003825">
    <property type="entry name" value="Colicin-V_CvpA"/>
</dbReference>
<gene>
    <name evidence="6" type="ORF">GF359_00200</name>
</gene>
<dbReference type="EMBL" id="WJKJ01000007">
    <property type="protein sequence ID" value="MBD3363614.1"/>
    <property type="molecule type" value="Genomic_DNA"/>
</dbReference>
<dbReference type="Pfam" id="PF02674">
    <property type="entry name" value="Colicin_V"/>
    <property type="match status" value="1"/>
</dbReference>
<evidence type="ECO:0000256" key="2">
    <source>
        <dbReference type="ARBA" id="ARBA00022692"/>
    </source>
</evidence>
<dbReference type="AlphaFoldDB" id="A0A9D5QBL9"/>
<comment type="caution">
    <text evidence="6">The sequence shown here is derived from an EMBL/GenBank/DDBJ whole genome shotgun (WGS) entry which is preliminary data.</text>
</comment>
<name>A0A9D5QBL9_UNCW3</name>
<feature type="transmembrane region" description="Helical" evidence="5">
    <location>
        <begin position="69"/>
        <end position="90"/>
    </location>
</feature>
<keyword evidence="3 5" id="KW-1133">Transmembrane helix</keyword>
<dbReference type="PANTHER" id="PTHR36926:SF1">
    <property type="entry name" value="COLICIN V PRODUCTION PROTEIN"/>
    <property type="match status" value="1"/>
</dbReference>
<feature type="transmembrane region" description="Helical" evidence="5">
    <location>
        <begin position="102"/>
        <end position="125"/>
    </location>
</feature>
<accession>A0A9D5QBL9</accession>
<dbReference type="InterPro" id="IPR052719">
    <property type="entry name" value="CvpA-like"/>
</dbReference>
<evidence type="ECO:0000256" key="5">
    <source>
        <dbReference type="SAM" id="Phobius"/>
    </source>
</evidence>
<evidence type="ECO:0008006" key="8">
    <source>
        <dbReference type="Google" id="ProtNLM"/>
    </source>
</evidence>
<evidence type="ECO:0000313" key="6">
    <source>
        <dbReference type="EMBL" id="MBD3363614.1"/>
    </source>
</evidence>
<proteinExistence type="predicted"/>
<feature type="transmembrane region" description="Helical" evidence="5">
    <location>
        <begin position="6"/>
        <end position="25"/>
    </location>
</feature>
<evidence type="ECO:0000256" key="3">
    <source>
        <dbReference type="ARBA" id="ARBA00022989"/>
    </source>
</evidence>
<dbReference type="GO" id="GO:0009403">
    <property type="term" value="P:toxin biosynthetic process"/>
    <property type="evidence" value="ECO:0007669"/>
    <property type="project" value="InterPro"/>
</dbReference>
<dbReference type="GO" id="GO:0016020">
    <property type="term" value="C:membrane"/>
    <property type="evidence" value="ECO:0007669"/>
    <property type="project" value="UniProtKB-SubCell"/>
</dbReference>
<evidence type="ECO:0000256" key="1">
    <source>
        <dbReference type="ARBA" id="ARBA00004141"/>
    </source>
</evidence>
<comment type="subcellular location">
    <subcellularLocation>
        <location evidence="1">Membrane</location>
        <topology evidence="1">Multi-pass membrane protein</topology>
    </subcellularLocation>
</comment>
<organism evidence="6 7">
    <name type="scientific">candidate division WOR-3 bacterium</name>
    <dbReference type="NCBI Taxonomy" id="2052148"/>
    <lineage>
        <taxon>Bacteria</taxon>
        <taxon>Bacteria division WOR-3</taxon>
    </lineage>
</organism>
<dbReference type="PANTHER" id="PTHR36926">
    <property type="entry name" value="COLICIN V PRODUCTION PROTEIN"/>
    <property type="match status" value="1"/>
</dbReference>
<keyword evidence="4 5" id="KW-0472">Membrane</keyword>
<sequence length="167" mass="18012">MEITTPLILDGVALLLIIVIGLLGLSKGAVKILGGVAGFIAAVILGWRFTPALAALIGPRINSVVFGKILAFLAIFIGVMVVTALVVFLLNKLFDAILLGWLNKLIGFIIGLIFGIVIVTALVWVSLQVAPTLYDIYSQTRVIRLFLDLFFLVFKNQASVALVTFRT</sequence>
<keyword evidence="2 5" id="KW-0812">Transmembrane</keyword>
<evidence type="ECO:0000256" key="4">
    <source>
        <dbReference type="ARBA" id="ARBA00023136"/>
    </source>
</evidence>
<reference evidence="6" key="1">
    <citation type="submission" date="2019-11" db="EMBL/GenBank/DDBJ databases">
        <title>Microbial mats filling the niche in hypersaline microbial mats.</title>
        <authorList>
            <person name="Wong H.L."/>
            <person name="Macleod F.I."/>
            <person name="White R.A. III"/>
            <person name="Burns B.P."/>
        </authorList>
    </citation>
    <scope>NUCLEOTIDE SEQUENCE</scope>
    <source>
        <strain evidence="6">Bin_327</strain>
    </source>
</reference>
<protein>
    <recommendedName>
        <fullName evidence="8">CvpA family protein</fullName>
    </recommendedName>
</protein>